<evidence type="ECO:0000256" key="1">
    <source>
        <dbReference type="ARBA" id="ARBA00007768"/>
    </source>
</evidence>
<name>A0A9D9IDD9_9BACT</name>
<organism evidence="3 4">
    <name type="scientific">Candidatus Cryptobacteroides faecavium</name>
    <dbReference type="NCBI Taxonomy" id="2840762"/>
    <lineage>
        <taxon>Bacteria</taxon>
        <taxon>Pseudomonadati</taxon>
        <taxon>Bacteroidota</taxon>
        <taxon>Bacteroidia</taxon>
        <taxon>Bacteroidales</taxon>
        <taxon>Candidatus Cryptobacteroides</taxon>
    </lineage>
</organism>
<dbReference type="AlphaFoldDB" id="A0A9D9IDD9"/>
<comment type="caution">
    <text evidence="3">The sequence shown here is derived from an EMBL/GenBank/DDBJ whole genome shotgun (WGS) entry which is preliminary data.</text>
</comment>
<dbReference type="PANTHER" id="PTHR12598">
    <property type="entry name" value="COPPER HOMEOSTASIS PROTEIN CUTC"/>
    <property type="match status" value="1"/>
</dbReference>
<comment type="similarity">
    <text evidence="1 2">Belongs to the CutC family.</text>
</comment>
<evidence type="ECO:0000313" key="3">
    <source>
        <dbReference type="EMBL" id="MBO8470579.1"/>
    </source>
</evidence>
<dbReference type="Proteomes" id="UP000823603">
    <property type="component" value="Unassembled WGS sequence"/>
</dbReference>
<dbReference type="GO" id="GO:0005737">
    <property type="term" value="C:cytoplasm"/>
    <property type="evidence" value="ECO:0007669"/>
    <property type="project" value="UniProtKB-SubCell"/>
</dbReference>
<dbReference type="PANTHER" id="PTHR12598:SF0">
    <property type="entry name" value="COPPER HOMEOSTASIS PROTEIN CUTC HOMOLOG"/>
    <property type="match status" value="1"/>
</dbReference>
<accession>A0A9D9IDD9</accession>
<dbReference type="HAMAP" id="MF_00795">
    <property type="entry name" value="CutC"/>
    <property type="match status" value="1"/>
</dbReference>
<dbReference type="Pfam" id="PF03932">
    <property type="entry name" value="CutC"/>
    <property type="match status" value="1"/>
</dbReference>
<dbReference type="SUPFAM" id="SSF110395">
    <property type="entry name" value="CutC-like"/>
    <property type="match status" value="1"/>
</dbReference>
<dbReference type="InterPro" id="IPR005627">
    <property type="entry name" value="CutC-like"/>
</dbReference>
<dbReference type="InterPro" id="IPR036822">
    <property type="entry name" value="CutC-like_dom_sf"/>
</dbReference>
<evidence type="ECO:0000313" key="4">
    <source>
        <dbReference type="Proteomes" id="UP000823603"/>
    </source>
</evidence>
<dbReference type="FunFam" id="3.20.20.380:FF:000001">
    <property type="entry name" value="Copper homeostasis protein CutC"/>
    <property type="match status" value="1"/>
</dbReference>
<dbReference type="EMBL" id="JADIMB010000030">
    <property type="protein sequence ID" value="MBO8470579.1"/>
    <property type="molecule type" value="Genomic_DNA"/>
</dbReference>
<dbReference type="GO" id="GO:0005507">
    <property type="term" value="F:copper ion binding"/>
    <property type="evidence" value="ECO:0007669"/>
    <property type="project" value="TreeGrafter"/>
</dbReference>
<sequence length="272" mass="29190">MERKDFRIEICANSVASCIAALEGGADRVELCAGIPEGGTTPSAGMIHCAREAVDIGLNVIIRPRGGDFLYSPGEIKEMLYDIGTAKEYGADGLVFGCLTPEGDVDMRSMSLLMEAAGDIPVTFHRAFDHARDPFDALEKIVSLGCRRILTSGQKATADLGRGLLSDLVRKAGDRIIIMPGCGVNSSNILRISASTGAREFHFSARKTLESRMVYRNPSATMGNGSEDYSTSVTSADAVRDTIAALLNNHNSWKKLSFQAACREGVSPPRLE</sequence>
<proteinExistence type="inferred from homology"/>
<dbReference type="Gene3D" id="3.20.20.380">
    <property type="entry name" value="Copper homeostasis (CutC) domain"/>
    <property type="match status" value="1"/>
</dbReference>
<gene>
    <name evidence="2" type="primary">cutC</name>
    <name evidence="3" type="ORF">IAB82_02145</name>
</gene>
<reference evidence="3" key="1">
    <citation type="submission" date="2020-10" db="EMBL/GenBank/DDBJ databases">
        <authorList>
            <person name="Gilroy R."/>
        </authorList>
    </citation>
    <scope>NUCLEOTIDE SEQUENCE</scope>
    <source>
        <strain evidence="3">B2-22910</strain>
    </source>
</reference>
<comment type="subcellular location">
    <subcellularLocation>
        <location evidence="2">Cytoplasm</location>
    </subcellularLocation>
</comment>
<reference evidence="3" key="2">
    <citation type="journal article" date="2021" name="PeerJ">
        <title>Extensive microbial diversity within the chicken gut microbiome revealed by metagenomics and culture.</title>
        <authorList>
            <person name="Gilroy R."/>
            <person name="Ravi A."/>
            <person name="Getino M."/>
            <person name="Pursley I."/>
            <person name="Horton D.L."/>
            <person name="Alikhan N.F."/>
            <person name="Baker D."/>
            <person name="Gharbi K."/>
            <person name="Hall N."/>
            <person name="Watson M."/>
            <person name="Adriaenssens E.M."/>
            <person name="Foster-Nyarko E."/>
            <person name="Jarju S."/>
            <person name="Secka A."/>
            <person name="Antonio M."/>
            <person name="Oren A."/>
            <person name="Chaudhuri R.R."/>
            <person name="La Ragione R."/>
            <person name="Hildebrand F."/>
            <person name="Pallen M.J."/>
        </authorList>
    </citation>
    <scope>NUCLEOTIDE SEQUENCE</scope>
    <source>
        <strain evidence="3">B2-22910</strain>
    </source>
</reference>
<keyword evidence="2" id="KW-0963">Cytoplasm</keyword>
<comment type="caution">
    <text evidence="2">Once thought to be involved in copper homeostasis, experiments in E.coli have shown this is not the case.</text>
</comment>
<protein>
    <recommendedName>
        <fullName evidence="2">PF03932 family protein CutC</fullName>
    </recommendedName>
</protein>
<evidence type="ECO:0000256" key="2">
    <source>
        <dbReference type="HAMAP-Rule" id="MF_00795"/>
    </source>
</evidence>